<dbReference type="Proteomes" id="UP000427906">
    <property type="component" value="Chromosome"/>
</dbReference>
<dbReference type="EMBL" id="AP021874">
    <property type="protein sequence ID" value="BBO72382.1"/>
    <property type="molecule type" value="Genomic_DNA"/>
</dbReference>
<evidence type="ECO:0000313" key="1">
    <source>
        <dbReference type="EMBL" id="BBO72382.1"/>
    </source>
</evidence>
<reference evidence="1 2" key="1">
    <citation type="submission" date="2019-11" db="EMBL/GenBank/DDBJ databases">
        <title>Comparative genomics of hydrocarbon-degrading Desulfosarcina strains.</title>
        <authorList>
            <person name="Watanabe M."/>
            <person name="Kojima H."/>
            <person name="Fukui M."/>
        </authorList>
    </citation>
    <scope>NUCLEOTIDE SEQUENCE [LARGE SCALE GENOMIC DNA]</scope>
    <source>
        <strain evidence="1 2">PL12</strain>
    </source>
</reference>
<accession>A0A5K7YRF9</accession>
<protein>
    <submittedName>
        <fullName evidence="1">Uncharacterized protein</fullName>
    </submittedName>
</protein>
<dbReference type="RefSeq" id="WP_155320086.1">
    <property type="nucleotide sequence ID" value="NZ_AP021874.1"/>
</dbReference>
<keyword evidence="2" id="KW-1185">Reference proteome</keyword>
<name>A0A5K7YRF9_9BACT</name>
<proteinExistence type="predicted"/>
<gene>
    <name evidence="1" type="ORF">DSCA_63120</name>
</gene>
<dbReference type="AlphaFoldDB" id="A0A5K7YRF9"/>
<sequence length="64" mass="7247">MNVALPDGNADIENQFVRSRGDVIFQKVPHAAMGMPPGETDVIRCRLRIMIKGFTNDDQQQQIY</sequence>
<dbReference type="KEGG" id="dalk:DSCA_63120"/>
<evidence type="ECO:0000313" key="2">
    <source>
        <dbReference type="Proteomes" id="UP000427906"/>
    </source>
</evidence>
<organism evidence="1 2">
    <name type="scientific">Desulfosarcina alkanivorans</name>
    <dbReference type="NCBI Taxonomy" id="571177"/>
    <lineage>
        <taxon>Bacteria</taxon>
        <taxon>Pseudomonadati</taxon>
        <taxon>Thermodesulfobacteriota</taxon>
        <taxon>Desulfobacteria</taxon>
        <taxon>Desulfobacterales</taxon>
        <taxon>Desulfosarcinaceae</taxon>
        <taxon>Desulfosarcina</taxon>
    </lineage>
</organism>